<dbReference type="EMBL" id="CP029487">
    <property type="protein sequence ID" value="QCT72639.1"/>
    <property type="molecule type" value="Genomic_DNA"/>
</dbReference>
<dbReference type="Gene3D" id="3.40.50.300">
    <property type="entry name" value="P-loop containing nucleotide triphosphate hydrolases"/>
    <property type="match status" value="1"/>
</dbReference>
<dbReference type="RefSeq" id="WP_096919169.1">
    <property type="nucleotide sequence ID" value="NZ_CP029487.1"/>
</dbReference>
<dbReference type="InterPro" id="IPR003593">
    <property type="entry name" value="AAA+_ATPase"/>
</dbReference>
<dbReference type="SMART" id="SM00382">
    <property type="entry name" value="AAA"/>
    <property type="match status" value="1"/>
</dbReference>
<dbReference type="GO" id="GO:0005524">
    <property type="term" value="F:ATP binding"/>
    <property type="evidence" value="ECO:0007669"/>
    <property type="project" value="UniProtKB-KW"/>
</dbReference>
<dbReference type="KEGG" id="emt:CPZ25_015315"/>
<evidence type="ECO:0000256" key="4">
    <source>
        <dbReference type="ARBA" id="ARBA00022840"/>
    </source>
</evidence>
<keyword evidence="4 6" id="KW-0067">ATP-binding</keyword>
<dbReference type="InterPro" id="IPR050153">
    <property type="entry name" value="Metal_Ion_Import_ABC"/>
</dbReference>
<evidence type="ECO:0000256" key="3">
    <source>
        <dbReference type="ARBA" id="ARBA00022741"/>
    </source>
</evidence>
<accession>A0A4P9CAM7</accession>
<name>A0A4P9CAM7_EUBML</name>
<sequence length="236" mass="25893">MALFTCKDVAFAYDGVTAVEGLNFEINAGDYLGIVGENGAGKSTLIAGLLGLKSPGSGQIIMGDGLRKNEIGYLPQKSPVQRDFPASVYEVVLSGGLNRQGFRPFYKEADKKAVQINLRRLGIEDLKKRCFRELSGGQQQRVLLARALCATNKILLLDEPAAGLDPVATRRLYELVKAVNKKLGISVVMVSHDIESVMRYNSHVLHLGGRQLFYGTVEEYRRSPVGRHFLGGEDHD</sequence>
<dbReference type="InterPro" id="IPR003439">
    <property type="entry name" value="ABC_transporter-like_ATP-bd"/>
</dbReference>
<dbReference type="Proteomes" id="UP000218387">
    <property type="component" value="Chromosome"/>
</dbReference>
<reference evidence="6 7" key="1">
    <citation type="submission" date="2018-05" db="EMBL/GenBank/DDBJ databases">
        <title>Genome comparison of Eubacterium sp.</title>
        <authorList>
            <person name="Feng Y."/>
            <person name="Sanchez-Andrea I."/>
            <person name="Stams A.J.M."/>
            <person name="De Vos W.M."/>
        </authorList>
    </citation>
    <scope>NUCLEOTIDE SEQUENCE [LARGE SCALE GENOMIC DNA]</scope>
    <source>
        <strain evidence="6 7">YI</strain>
    </source>
</reference>
<evidence type="ECO:0000256" key="1">
    <source>
        <dbReference type="ARBA" id="ARBA00005417"/>
    </source>
</evidence>
<dbReference type="AlphaFoldDB" id="A0A4P9CAM7"/>
<organism evidence="6 7">
    <name type="scientific">Eubacterium maltosivorans</name>
    <dbReference type="NCBI Taxonomy" id="2041044"/>
    <lineage>
        <taxon>Bacteria</taxon>
        <taxon>Bacillati</taxon>
        <taxon>Bacillota</taxon>
        <taxon>Clostridia</taxon>
        <taxon>Eubacteriales</taxon>
        <taxon>Eubacteriaceae</taxon>
        <taxon>Eubacterium</taxon>
    </lineage>
</organism>
<comment type="similarity">
    <text evidence="1">Belongs to the ABC transporter superfamily.</text>
</comment>
<gene>
    <name evidence="6" type="ORF">CPZ25_015315</name>
</gene>
<keyword evidence="7" id="KW-1185">Reference proteome</keyword>
<feature type="domain" description="ABC transporter" evidence="5">
    <location>
        <begin position="4"/>
        <end position="234"/>
    </location>
</feature>
<dbReference type="PROSITE" id="PS00211">
    <property type="entry name" value="ABC_TRANSPORTER_1"/>
    <property type="match status" value="1"/>
</dbReference>
<evidence type="ECO:0000313" key="7">
    <source>
        <dbReference type="Proteomes" id="UP000218387"/>
    </source>
</evidence>
<dbReference type="SUPFAM" id="SSF52540">
    <property type="entry name" value="P-loop containing nucleoside triphosphate hydrolases"/>
    <property type="match status" value="1"/>
</dbReference>
<keyword evidence="3" id="KW-0547">Nucleotide-binding</keyword>
<dbReference type="GO" id="GO:0016887">
    <property type="term" value="F:ATP hydrolysis activity"/>
    <property type="evidence" value="ECO:0007669"/>
    <property type="project" value="InterPro"/>
</dbReference>
<evidence type="ECO:0000259" key="5">
    <source>
        <dbReference type="PROSITE" id="PS50893"/>
    </source>
</evidence>
<keyword evidence="2" id="KW-0813">Transport</keyword>
<dbReference type="PROSITE" id="PS50893">
    <property type="entry name" value="ABC_TRANSPORTER_2"/>
    <property type="match status" value="1"/>
</dbReference>
<evidence type="ECO:0000256" key="2">
    <source>
        <dbReference type="ARBA" id="ARBA00022448"/>
    </source>
</evidence>
<dbReference type="InterPro" id="IPR017871">
    <property type="entry name" value="ABC_transporter-like_CS"/>
</dbReference>
<dbReference type="PANTHER" id="PTHR42734">
    <property type="entry name" value="METAL TRANSPORT SYSTEM ATP-BINDING PROTEIN TM_0124-RELATED"/>
    <property type="match status" value="1"/>
</dbReference>
<protein>
    <submittedName>
        <fullName evidence="6">Metal ABC transporter ATP-binding protein</fullName>
    </submittedName>
</protein>
<dbReference type="InterPro" id="IPR027417">
    <property type="entry name" value="P-loop_NTPase"/>
</dbReference>
<dbReference type="Pfam" id="PF00005">
    <property type="entry name" value="ABC_tran"/>
    <property type="match status" value="1"/>
</dbReference>
<dbReference type="CDD" id="cd03235">
    <property type="entry name" value="ABC_Metallic_Cations"/>
    <property type="match status" value="1"/>
</dbReference>
<dbReference type="PANTHER" id="PTHR42734:SF17">
    <property type="entry name" value="METAL TRANSPORT SYSTEM ATP-BINDING PROTEIN TM_0124-RELATED"/>
    <property type="match status" value="1"/>
</dbReference>
<proteinExistence type="inferred from homology"/>
<evidence type="ECO:0000313" key="6">
    <source>
        <dbReference type="EMBL" id="QCT72639.1"/>
    </source>
</evidence>